<dbReference type="AlphaFoldDB" id="A0AAE1DVX2"/>
<proteinExistence type="predicted"/>
<evidence type="ECO:0000256" key="1">
    <source>
        <dbReference type="SAM" id="MobiDB-lite"/>
    </source>
</evidence>
<keyword evidence="3" id="KW-1185">Reference proteome</keyword>
<protein>
    <submittedName>
        <fullName evidence="2">Uncharacterized protein</fullName>
    </submittedName>
</protein>
<dbReference type="Proteomes" id="UP001283361">
    <property type="component" value="Unassembled WGS sequence"/>
</dbReference>
<comment type="caution">
    <text evidence="2">The sequence shown here is derived from an EMBL/GenBank/DDBJ whole genome shotgun (WGS) entry which is preliminary data.</text>
</comment>
<evidence type="ECO:0000313" key="3">
    <source>
        <dbReference type="Proteomes" id="UP001283361"/>
    </source>
</evidence>
<feature type="region of interest" description="Disordered" evidence="1">
    <location>
        <begin position="1"/>
        <end position="45"/>
    </location>
</feature>
<gene>
    <name evidence="2" type="ORF">RRG08_062694</name>
</gene>
<accession>A0AAE1DVX2</accession>
<sequence length="72" mass="7511">MGQKAGTRWVPQGPGHSSQGRGRGHTGRPTGSGSVGRGGLGGRGIDRASCHVSVKTFSLWPELLSWSYDFGS</sequence>
<feature type="compositionally biased region" description="Gly residues" evidence="1">
    <location>
        <begin position="33"/>
        <end position="43"/>
    </location>
</feature>
<organism evidence="2 3">
    <name type="scientific">Elysia crispata</name>
    <name type="common">lettuce slug</name>
    <dbReference type="NCBI Taxonomy" id="231223"/>
    <lineage>
        <taxon>Eukaryota</taxon>
        <taxon>Metazoa</taxon>
        <taxon>Spiralia</taxon>
        <taxon>Lophotrochozoa</taxon>
        <taxon>Mollusca</taxon>
        <taxon>Gastropoda</taxon>
        <taxon>Heterobranchia</taxon>
        <taxon>Euthyneura</taxon>
        <taxon>Panpulmonata</taxon>
        <taxon>Sacoglossa</taxon>
        <taxon>Placobranchoidea</taxon>
        <taxon>Plakobranchidae</taxon>
        <taxon>Elysia</taxon>
    </lineage>
</organism>
<evidence type="ECO:0000313" key="2">
    <source>
        <dbReference type="EMBL" id="KAK3784949.1"/>
    </source>
</evidence>
<dbReference type="EMBL" id="JAWDGP010002178">
    <property type="protein sequence ID" value="KAK3784949.1"/>
    <property type="molecule type" value="Genomic_DNA"/>
</dbReference>
<name>A0AAE1DVX2_9GAST</name>
<reference evidence="2" key="1">
    <citation type="journal article" date="2023" name="G3 (Bethesda)">
        <title>A reference genome for the long-term kleptoplast-retaining sea slug Elysia crispata morphotype clarki.</title>
        <authorList>
            <person name="Eastman K.E."/>
            <person name="Pendleton A.L."/>
            <person name="Shaikh M.A."/>
            <person name="Suttiyut T."/>
            <person name="Ogas R."/>
            <person name="Tomko P."/>
            <person name="Gavelis G."/>
            <person name="Widhalm J.R."/>
            <person name="Wisecaver J.H."/>
        </authorList>
    </citation>
    <scope>NUCLEOTIDE SEQUENCE</scope>
    <source>
        <strain evidence="2">ECLA1</strain>
    </source>
</reference>